<evidence type="ECO:0000313" key="5">
    <source>
        <dbReference type="Proteomes" id="UP000216195"/>
    </source>
</evidence>
<dbReference type="GO" id="GO:0016020">
    <property type="term" value="C:membrane"/>
    <property type="evidence" value="ECO:0007669"/>
    <property type="project" value="TreeGrafter"/>
</dbReference>
<feature type="compositionally biased region" description="Low complexity" evidence="1">
    <location>
        <begin position="760"/>
        <end position="783"/>
    </location>
</feature>
<feature type="compositionally biased region" description="Low complexity" evidence="1">
    <location>
        <begin position="651"/>
        <end position="664"/>
    </location>
</feature>
<evidence type="ECO:0000256" key="2">
    <source>
        <dbReference type="SAM" id="Phobius"/>
    </source>
</evidence>
<keyword evidence="2" id="KW-0812">Transmembrane</keyword>
<comment type="caution">
    <text evidence="4">The sequence shown here is derived from an EMBL/GenBank/DDBJ whole genome shotgun (WGS) entry which is preliminary data.</text>
</comment>
<evidence type="ECO:0000256" key="1">
    <source>
        <dbReference type="SAM" id="MobiDB-lite"/>
    </source>
</evidence>
<evidence type="ECO:0000259" key="3">
    <source>
        <dbReference type="Pfam" id="PF02517"/>
    </source>
</evidence>
<feature type="transmembrane region" description="Helical" evidence="2">
    <location>
        <begin position="261"/>
        <end position="279"/>
    </location>
</feature>
<name>A0AAE5KRP2_9MICC</name>
<protein>
    <submittedName>
        <fullName evidence="4">CPBP family intramembrane metalloprotease domain-containing protein</fullName>
    </submittedName>
</protein>
<feature type="compositionally biased region" description="Low complexity" evidence="1">
    <location>
        <begin position="559"/>
        <end position="574"/>
    </location>
</feature>
<gene>
    <name evidence="4" type="ORF">B8W87_08740</name>
</gene>
<feature type="compositionally biased region" description="Basic and acidic residues" evidence="1">
    <location>
        <begin position="744"/>
        <end position="754"/>
    </location>
</feature>
<dbReference type="GO" id="GO:0080120">
    <property type="term" value="P:CAAX-box protein maturation"/>
    <property type="evidence" value="ECO:0007669"/>
    <property type="project" value="UniProtKB-ARBA"/>
</dbReference>
<feature type="compositionally biased region" description="Low complexity" evidence="1">
    <location>
        <begin position="683"/>
        <end position="700"/>
    </location>
</feature>
<organism evidence="4 5">
    <name type="scientific">Rothia dentocariosa</name>
    <dbReference type="NCBI Taxonomy" id="2047"/>
    <lineage>
        <taxon>Bacteria</taxon>
        <taxon>Bacillati</taxon>
        <taxon>Actinomycetota</taxon>
        <taxon>Actinomycetes</taxon>
        <taxon>Micrococcales</taxon>
        <taxon>Micrococcaceae</taxon>
        <taxon>Rothia</taxon>
    </lineage>
</organism>
<feature type="compositionally biased region" description="Polar residues" evidence="1">
    <location>
        <begin position="705"/>
        <end position="726"/>
    </location>
</feature>
<feature type="compositionally biased region" description="Polar residues" evidence="1">
    <location>
        <begin position="806"/>
        <end position="818"/>
    </location>
</feature>
<keyword evidence="2" id="KW-0472">Membrane</keyword>
<reference evidence="4 5" key="1">
    <citation type="submission" date="2017-04" db="EMBL/GenBank/DDBJ databases">
        <title>Kefir bacterial isolates.</title>
        <authorList>
            <person name="Kim Y."/>
            <person name="Blasche S."/>
            <person name="Patil K.R."/>
        </authorList>
    </citation>
    <scope>NUCLEOTIDE SEQUENCE [LARGE SCALE GENOMIC DNA]</scope>
    <source>
        <strain evidence="4 5">OG2-1</strain>
    </source>
</reference>
<dbReference type="PANTHER" id="PTHR22050">
    <property type="entry name" value="RW1 PROTEIN HOMOLOG"/>
    <property type="match status" value="1"/>
</dbReference>
<feature type="transmembrane region" description="Helical" evidence="2">
    <location>
        <begin position="344"/>
        <end position="363"/>
    </location>
</feature>
<keyword evidence="4" id="KW-0482">Metalloprotease</keyword>
<feature type="compositionally biased region" description="Low complexity" evidence="1">
    <location>
        <begin position="538"/>
        <end position="551"/>
    </location>
</feature>
<dbReference type="InterPro" id="IPR039877">
    <property type="entry name" value="TMEM131-like"/>
</dbReference>
<feature type="compositionally biased region" description="Polar residues" evidence="1">
    <location>
        <begin position="576"/>
        <end position="600"/>
    </location>
</feature>
<dbReference type="Pfam" id="PF02517">
    <property type="entry name" value="Rce1-like"/>
    <property type="match status" value="1"/>
</dbReference>
<dbReference type="Proteomes" id="UP000216195">
    <property type="component" value="Unassembled WGS sequence"/>
</dbReference>
<feature type="transmembrane region" description="Helical" evidence="2">
    <location>
        <begin position="311"/>
        <end position="329"/>
    </location>
</feature>
<feature type="compositionally biased region" description="Low complexity" evidence="1">
    <location>
        <begin position="494"/>
        <end position="504"/>
    </location>
</feature>
<dbReference type="InterPro" id="IPR003675">
    <property type="entry name" value="Rce1/LyrA-like_dom"/>
</dbReference>
<sequence length="829" mass="87500">MDTMSTNHQQEPGHHGSEFIPTNQPPGAVTNTQNMPTMLSPHQAESYGYGAESTFASAEYYRSNRLTRKELLERASELPYHRLSHVNPRARWFTPVLEGLLIAGIYFVLLLIVSFALLAFAVMLRVPYDHLTDLQRVYANVFKTPLVFIALLITIIPVIPAIFIARLITNFKPLGLIHSIAGRMRWSYLGVFLGFGFLIFGLYYVGFATLDGSLITQNSVHPLNSGMFWLYIVLILLIVPFQCYAEELLFRGYLMQTVGRWLKNPVWAIIIPAPIFMVLHGYGLWGLLSVLTMALIAGFLCWYTGGLEAGIGLHIANNVSIFIFGLLGLEDPFGAVREEQPLDFVQALILQLAFAGLVYMYTYRQKRKAALNQVPDAAAASSAEGASMGVEAPASSSDAPATAAPAPGAAHAAAQPGMSVKNAAASPAADTSASAPQGSQAPVQSQPVQPAASAAVNAKPAQDNASVKSASPIAPASPQTVEEHRAPERNITEKPAAQAPAAKPVEGIRESEQNDTSAKASAPAQPERSAPAHGSASANKPAPIGKPAPAKESAPTHESAQSQKPAQTTQPAQAHKSAQPQKPVHTNESAQAERPTTANTADARVAGKEAQTVDKPAQSAQARTIADELKPAVVAPAAAEKAPSGIDLDAAQKAARASAQKTQQGSNRADSSVRASGAQGSVSNAAAPQKEAASASTAQADDTKNPSSKNYAPDTSTMSIPVQNALSAYERAKAQALAQQKETTQQKEAARQKESGQGTSAKNAAAENSAAASQTSRAQQEASGNTSEVPWATAPIPKISPEAAQSHKQGSTDASPWTSAFPVIPKPKK</sequence>
<feature type="transmembrane region" description="Helical" evidence="2">
    <location>
        <begin position="285"/>
        <end position="304"/>
    </location>
</feature>
<feature type="transmembrane region" description="Helical" evidence="2">
    <location>
        <begin position="146"/>
        <end position="165"/>
    </location>
</feature>
<keyword evidence="2" id="KW-1133">Transmembrane helix</keyword>
<feature type="transmembrane region" description="Helical" evidence="2">
    <location>
        <begin position="99"/>
        <end position="126"/>
    </location>
</feature>
<dbReference type="GO" id="GO:0004175">
    <property type="term" value="F:endopeptidase activity"/>
    <property type="evidence" value="ECO:0007669"/>
    <property type="project" value="UniProtKB-ARBA"/>
</dbReference>
<proteinExistence type="predicted"/>
<accession>A0AAE5KRP2</accession>
<keyword evidence="4" id="KW-0645">Protease</keyword>
<feature type="compositionally biased region" description="Low complexity" evidence="1">
    <location>
        <begin position="631"/>
        <end position="643"/>
    </location>
</feature>
<feature type="compositionally biased region" description="Polar residues" evidence="1">
    <location>
        <begin position="1"/>
        <end position="10"/>
    </location>
</feature>
<feature type="compositionally biased region" description="Polar residues" evidence="1">
    <location>
        <begin position="665"/>
        <end position="682"/>
    </location>
</feature>
<feature type="compositionally biased region" description="Basic and acidic residues" evidence="1">
    <location>
        <begin position="481"/>
        <end position="492"/>
    </location>
</feature>
<feature type="transmembrane region" description="Helical" evidence="2">
    <location>
        <begin position="186"/>
        <end position="208"/>
    </location>
</feature>
<dbReference type="EMBL" id="NCWU01000012">
    <property type="protein sequence ID" value="PAK85035.1"/>
    <property type="molecule type" value="Genomic_DNA"/>
</dbReference>
<dbReference type="AlphaFoldDB" id="A0AAE5KRP2"/>
<feature type="compositionally biased region" description="Low complexity" evidence="1">
    <location>
        <begin position="423"/>
        <end position="462"/>
    </location>
</feature>
<evidence type="ECO:0000313" key="4">
    <source>
        <dbReference type="EMBL" id="PAK85035.1"/>
    </source>
</evidence>
<feature type="transmembrane region" description="Helical" evidence="2">
    <location>
        <begin position="228"/>
        <end position="249"/>
    </location>
</feature>
<feature type="compositionally biased region" description="Low complexity" evidence="1">
    <location>
        <begin position="389"/>
        <end position="416"/>
    </location>
</feature>
<dbReference type="PANTHER" id="PTHR22050:SF0">
    <property type="entry name" value="TRANSMEMBRANE PROTEIN 131 HOMOLOG"/>
    <property type="match status" value="1"/>
</dbReference>
<feature type="region of interest" description="Disordered" evidence="1">
    <location>
        <begin position="1"/>
        <end position="37"/>
    </location>
</feature>
<feature type="region of interest" description="Disordered" evidence="1">
    <location>
        <begin position="389"/>
        <end position="829"/>
    </location>
</feature>
<feature type="domain" description="CAAX prenyl protease 2/Lysostaphin resistance protein A-like" evidence="3">
    <location>
        <begin position="230"/>
        <end position="319"/>
    </location>
</feature>
<keyword evidence="4" id="KW-0378">Hydrolase</keyword>
<dbReference type="GO" id="GO:0008237">
    <property type="term" value="F:metallopeptidase activity"/>
    <property type="evidence" value="ECO:0007669"/>
    <property type="project" value="UniProtKB-KW"/>
</dbReference>